<accession>A0ABZ0JY91</accession>
<feature type="signal peptide" evidence="1">
    <location>
        <begin position="1"/>
        <end position="27"/>
    </location>
</feature>
<dbReference type="EMBL" id="CP136522">
    <property type="protein sequence ID" value="WOT04484.1"/>
    <property type="molecule type" value="Genomic_DNA"/>
</dbReference>
<proteinExistence type="predicted"/>
<evidence type="ECO:0000313" key="3">
    <source>
        <dbReference type="Proteomes" id="UP001529491"/>
    </source>
</evidence>
<gene>
    <name evidence="2" type="ORF">RGE70_14295</name>
</gene>
<dbReference type="SUPFAM" id="SSF48695">
    <property type="entry name" value="Multiheme cytochromes"/>
    <property type="match status" value="1"/>
</dbReference>
<name>A0ABZ0JY91_9GAMM</name>
<evidence type="ECO:0000313" key="2">
    <source>
        <dbReference type="EMBL" id="WOT04484.1"/>
    </source>
</evidence>
<evidence type="ECO:0000256" key="1">
    <source>
        <dbReference type="SAM" id="SignalP"/>
    </source>
</evidence>
<organism evidence="2 3">
    <name type="scientific">Shewanella youngdeokensis</name>
    <dbReference type="NCBI Taxonomy" id="2999068"/>
    <lineage>
        <taxon>Bacteria</taxon>
        <taxon>Pseudomonadati</taxon>
        <taxon>Pseudomonadota</taxon>
        <taxon>Gammaproteobacteria</taxon>
        <taxon>Alteromonadales</taxon>
        <taxon>Shewanellaceae</taxon>
        <taxon>Shewanella</taxon>
    </lineage>
</organism>
<protein>
    <recommendedName>
        <fullName evidence="4">Cytochrome c-552/4 domain-containing protein</fullName>
    </recommendedName>
</protein>
<feature type="chain" id="PRO_5045898692" description="Cytochrome c-552/4 domain-containing protein" evidence="1">
    <location>
        <begin position="28"/>
        <end position="688"/>
    </location>
</feature>
<dbReference type="RefSeq" id="WP_310472118.1">
    <property type="nucleotide sequence ID" value="NZ_CP136522.1"/>
</dbReference>
<reference evidence="2 3" key="1">
    <citation type="submission" date="2023-10" db="EMBL/GenBank/DDBJ databases">
        <title>Complete genome sequence of Shewanella sp. DAU334.</title>
        <authorList>
            <person name="Lee Y.-S."/>
            <person name="Jeong H.-R."/>
            <person name="Hwang E.-J."/>
            <person name="Choi Y.-L."/>
            <person name="Kim G.-D."/>
        </authorList>
    </citation>
    <scope>NUCLEOTIDE SEQUENCE [LARGE SCALE GENOMIC DNA]</scope>
    <source>
        <strain evidence="2 3">DAU334</strain>
    </source>
</reference>
<dbReference type="InterPro" id="IPR036280">
    <property type="entry name" value="Multihaem_cyt_sf"/>
</dbReference>
<sequence length="688" mass="76952">MRNNGNSRLRYFSTSALALILIPLLTACGSDSDDNNTTSPVIPDKSEIPAISELPAEVAAKFDLLVEAPKSEFEGSIDVYLGRWYPCQPAHQNMCDMDKVSEDGYTLEYPGANNPNFSNNTKYNLSTPDDSKYHMHIKSEELLAWKDQAIRDDIFQPGHYSVLDVMLYVSEKRDDFEVKLGEFNEERQTYEYTVSFDADGDGSFNNDPATHYSEWKDYKDSDSWSVAFFHSGGSMLGDDAGDYETVYDRLDEMLVRHQSEIRIMPTSPEYRDRMWQAQKAEVDFKAANGGKVMLTAITRDMEDTDGYGDEYIETIASNIEVKAYNLRTDVYREGVITQLDYVISAAEASASTGGSDFGFTYWPTLYTGSQLGSYVMNSIDGIRADGLDGWNYAAGMNEYTLDIMLHGPESLNAQDLVNNTEGMELARECTWLREDDGSITETNAQTCIDHWAGTFGGNKLHIALDNMVRNHGMEYIYFSWVKKMFWIYGTTELNSVNEERQNGSELYPIAVNEVVEIADISKAIAPLTEEHFGWNIADCSVCHANDEIHNGYSNLDPDLTGPYTCASCHGGNGAPAGHGETSRCFWCHSEDQAMTNHGEASQWFDFADVECAENSSVNPFGFALAVGGKGSCADNVQSPFVDKVRWNGERYNDLAPSKTRTRGNSDWHTSKTFPDPYSCVTCHVNPKK</sequence>
<evidence type="ECO:0008006" key="4">
    <source>
        <dbReference type="Google" id="ProtNLM"/>
    </source>
</evidence>
<dbReference type="Proteomes" id="UP001529491">
    <property type="component" value="Chromosome"/>
</dbReference>
<keyword evidence="3" id="KW-1185">Reference proteome</keyword>
<keyword evidence="1" id="KW-0732">Signal</keyword>
<dbReference type="Gene3D" id="3.90.10.10">
    <property type="entry name" value="Cytochrome C3"/>
    <property type="match status" value="1"/>
</dbReference>
<dbReference type="PROSITE" id="PS51257">
    <property type="entry name" value="PROKAR_LIPOPROTEIN"/>
    <property type="match status" value="1"/>
</dbReference>